<gene>
    <name evidence="1" type="ORF">KZJ38_09015</name>
</gene>
<sequence length="52" mass="5796">MEKTDAQLNDALRERDMGNWRVPLHCRREFFEPLAADAGVAGGMIGSTRCVC</sequence>
<reference evidence="1 2" key="1">
    <citation type="submission" date="2021-07" db="EMBL/GenBank/DDBJ databases">
        <title>Paraburkholderia edwinii protects Aspergillus sp. from phenazines by acting as a toxin sponge.</title>
        <authorList>
            <person name="Dahlstrom K.M."/>
            <person name="Newman D.K."/>
        </authorList>
    </citation>
    <scope>NUCLEOTIDE SEQUENCE [LARGE SCALE GENOMIC DNA]</scope>
    <source>
        <strain evidence="1 2">Pe01</strain>
    </source>
</reference>
<protein>
    <submittedName>
        <fullName evidence="1">Uncharacterized protein</fullName>
    </submittedName>
</protein>
<dbReference type="Proteomes" id="UP000826462">
    <property type="component" value="Chromosome 1"/>
</dbReference>
<organism evidence="1 2">
    <name type="scientific">Paraburkholderia edwinii</name>
    <dbReference type="NCBI Taxonomy" id="2861782"/>
    <lineage>
        <taxon>Bacteria</taxon>
        <taxon>Pseudomonadati</taxon>
        <taxon>Pseudomonadota</taxon>
        <taxon>Betaproteobacteria</taxon>
        <taxon>Burkholderiales</taxon>
        <taxon>Burkholderiaceae</taxon>
        <taxon>Paraburkholderia</taxon>
    </lineage>
</organism>
<accession>A0ABX8UN21</accession>
<evidence type="ECO:0000313" key="1">
    <source>
        <dbReference type="EMBL" id="QYD70408.1"/>
    </source>
</evidence>
<proteinExistence type="predicted"/>
<evidence type="ECO:0000313" key="2">
    <source>
        <dbReference type="Proteomes" id="UP000826462"/>
    </source>
</evidence>
<name>A0ABX8UN21_9BURK</name>
<dbReference type="EMBL" id="CP080095">
    <property type="protein sequence ID" value="QYD70408.1"/>
    <property type="molecule type" value="Genomic_DNA"/>
</dbReference>
<keyword evidence="2" id="KW-1185">Reference proteome</keyword>
<dbReference type="RefSeq" id="WP_219799722.1">
    <property type="nucleotide sequence ID" value="NZ_CP080095.1"/>
</dbReference>